<feature type="domain" description="HPr" evidence="4">
    <location>
        <begin position="1"/>
        <end position="84"/>
    </location>
</feature>
<evidence type="ECO:0000313" key="5">
    <source>
        <dbReference type="EMBL" id="MBY0758280.1"/>
    </source>
</evidence>
<name>A0ABS7L5J6_9FIRM</name>
<dbReference type="PANTHER" id="PTHR33705">
    <property type="entry name" value="PHOSPHOCARRIER PROTEIN HPR"/>
    <property type="match status" value="1"/>
</dbReference>
<accession>A0ABS7L5J6</accession>
<dbReference type="PANTHER" id="PTHR33705:SF1">
    <property type="entry name" value="PHOSPHOCARRIER PROTEIN HPR"/>
    <property type="match status" value="1"/>
</dbReference>
<dbReference type="InterPro" id="IPR035895">
    <property type="entry name" value="HPr-like_sf"/>
</dbReference>
<keyword evidence="3" id="KW-0762">Sugar transport</keyword>
<dbReference type="Pfam" id="PF00381">
    <property type="entry name" value="PTS-HPr"/>
    <property type="match status" value="1"/>
</dbReference>
<dbReference type="NCBIfam" id="TIGR01003">
    <property type="entry name" value="PTS_HPr_family"/>
    <property type="match status" value="1"/>
</dbReference>
<reference evidence="5 6" key="1">
    <citation type="journal article" date="2020" name="New Microbes New Infect">
        <title>Sellimonas caecigallum sp. nov., description and genome sequence of a new member of the Sellimonas genus isolated from the cecum of feral chicken.</title>
        <authorList>
            <person name="Wongkuna S."/>
            <person name="Ghimire S."/>
            <person name="Antony L."/>
            <person name="Chankhamhaengdecha S."/>
            <person name="Janvilisri T."/>
            <person name="Scaria J."/>
        </authorList>
    </citation>
    <scope>NUCLEOTIDE SEQUENCE [LARGE SCALE GENOMIC DNA]</scope>
    <source>
        <strain evidence="5 6">SW451</strain>
    </source>
</reference>
<sequence length="84" mass="8916">MTTSKATAGDLGKVYDNPITELVRIACQFQSRILLKSGSKQVNAKSMMGVMAFGLSEGTEVEIVAEGEDEAASVKAVEDFLACK</sequence>
<dbReference type="Proteomes" id="UP000779049">
    <property type="component" value="Unassembled WGS sequence"/>
</dbReference>
<evidence type="ECO:0000259" key="4">
    <source>
        <dbReference type="PROSITE" id="PS51350"/>
    </source>
</evidence>
<protein>
    <recommendedName>
        <fullName evidence="2">Phosphocarrier protein HPr</fullName>
    </recommendedName>
</protein>
<dbReference type="SUPFAM" id="SSF55594">
    <property type="entry name" value="HPr-like"/>
    <property type="match status" value="1"/>
</dbReference>
<evidence type="ECO:0000256" key="1">
    <source>
        <dbReference type="ARBA" id="ARBA00003681"/>
    </source>
</evidence>
<proteinExistence type="predicted"/>
<gene>
    <name evidence="5" type="ORF">FLB61_04095</name>
</gene>
<dbReference type="RefSeq" id="WP_087201172.1">
    <property type="nucleotide sequence ID" value="NZ_CP173660.1"/>
</dbReference>
<dbReference type="PRINTS" id="PR00107">
    <property type="entry name" value="PHOSPHOCPHPR"/>
</dbReference>
<evidence type="ECO:0000256" key="2">
    <source>
        <dbReference type="ARBA" id="ARBA00020422"/>
    </source>
</evidence>
<dbReference type="InterPro" id="IPR050399">
    <property type="entry name" value="HPr"/>
</dbReference>
<dbReference type="CDD" id="cd00367">
    <property type="entry name" value="PTS-HPr_like"/>
    <property type="match status" value="1"/>
</dbReference>
<organism evidence="5 6">
    <name type="scientific">Sellimonas caecigallum</name>
    <dbReference type="NCBI Taxonomy" id="2592333"/>
    <lineage>
        <taxon>Bacteria</taxon>
        <taxon>Bacillati</taxon>
        <taxon>Bacillota</taxon>
        <taxon>Clostridia</taxon>
        <taxon>Lachnospirales</taxon>
        <taxon>Lachnospiraceae</taxon>
        <taxon>Sellimonas</taxon>
    </lineage>
</organism>
<dbReference type="PROSITE" id="PS51350">
    <property type="entry name" value="PTS_HPR_DOM"/>
    <property type="match status" value="1"/>
</dbReference>
<evidence type="ECO:0000313" key="6">
    <source>
        <dbReference type="Proteomes" id="UP000779049"/>
    </source>
</evidence>
<dbReference type="InterPro" id="IPR000032">
    <property type="entry name" value="HPr-like"/>
</dbReference>
<dbReference type="EMBL" id="VIRV01000003">
    <property type="protein sequence ID" value="MBY0758280.1"/>
    <property type="molecule type" value="Genomic_DNA"/>
</dbReference>
<evidence type="ECO:0000256" key="3">
    <source>
        <dbReference type="ARBA" id="ARBA00022597"/>
    </source>
</evidence>
<comment type="function">
    <text evidence="1">General (non sugar-specific) component of the phosphoenolpyruvate-dependent sugar phosphotransferase system (sugar PTS). This major carbohydrate active-transport system catalyzes the phosphorylation of incoming sugar substrates concomitantly with their translocation across the cell membrane. The phosphoryl group from phosphoenolpyruvate (PEP) is transferred to the phosphoryl carrier protein HPr by enzyme I. Phospho-HPr then transfers it to the PTS EIIA domain.</text>
</comment>
<dbReference type="Gene3D" id="3.30.1340.10">
    <property type="entry name" value="HPr-like"/>
    <property type="match status" value="1"/>
</dbReference>
<comment type="caution">
    <text evidence="5">The sequence shown here is derived from an EMBL/GenBank/DDBJ whole genome shotgun (WGS) entry which is preliminary data.</text>
</comment>
<keyword evidence="6" id="KW-1185">Reference proteome</keyword>
<keyword evidence="3" id="KW-0813">Transport</keyword>